<feature type="compositionally biased region" description="Basic and acidic residues" evidence="1">
    <location>
        <begin position="408"/>
        <end position="417"/>
    </location>
</feature>
<dbReference type="GO" id="GO:0070880">
    <property type="term" value="P:fungal-type cell wall beta-glucan biosynthetic process"/>
    <property type="evidence" value="ECO:0007669"/>
    <property type="project" value="TreeGrafter"/>
</dbReference>
<name>A0AAJ5YSJ2_9BASI</name>
<keyword evidence="4" id="KW-1185">Reference proteome</keyword>
<protein>
    <submittedName>
        <fullName evidence="3">Cell wall assembly regulator</fullName>
    </submittedName>
</protein>
<feature type="region of interest" description="Disordered" evidence="1">
    <location>
        <begin position="12"/>
        <end position="59"/>
    </location>
</feature>
<evidence type="ECO:0000256" key="1">
    <source>
        <dbReference type="SAM" id="MobiDB-lite"/>
    </source>
</evidence>
<proteinExistence type="predicted"/>
<sequence length="555" mass="60657">MSRSLFRSLGDLINGGSVQRSDNSRDGNSYPPRSDMGNSARPYSGSGQNASSTTSLSSSAFLTRARGNSELPTHMRKGGPVRTAWKKITRFCDNAYEELRDTLNYGATQQEINMLQEGLGQSLPAAVCEWLHYCNGQEIESNGSCADGLFFGLPFLSSESILHEWRFWRQVDNDEQTGANPKLRARMKSCPERYVRREYSCPGWIPLITDHMGNYLGVDLMPDPHGGSAGQVIIFGRDFDMKVVVYGCDGPEGWAKFLQLVANELEAGTTFQLDPPSDSGDEEDTIGYQSYFIGGTSGALGGGSDRTGEPNAGFFLTGEYKNWPVLECWADRSCRQWEIAGLARVQSTRAPLQDLNESHDTSVSFASTSNSSLDPMDPLRAATSRNPNKLPQQPLRSKTPTGSPVRKTPQDAKETWRQRAMPAPKPIPDLPTIDDVRAIQSSDQADVGQDASTQGNGGLNAIRGLASLPFKPNYRTVQGQRIAQRGESLELSFRPSSEESAKQTTQYSSEDKSNRPSQHSVIVIDGMTGPADSMSSTSQLIASPDGNPQRFPAII</sequence>
<evidence type="ECO:0000259" key="2">
    <source>
        <dbReference type="SMART" id="SM00860"/>
    </source>
</evidence>
<organism evidence="3 4">
    <name type="scientific">Malassezia yamatoensis</name>
    <dbReference type="NCBI Taxonomy" id="253288"/>
    <lineage>
        <taxon>Eukaryota</taxon>
        <taxon>Fungi</taxon>
        <taxon>Dikarya</taxon>
        <taxon>Basidiomycota</taxon>
        <taxon>Ustilaginomycotina</taxon>
        <taxon>Malasseziomycetes</taxon>
        <taxon>Malasseziales</taxon>
        <taxon>Malasseziaceae</taxon>
        <taxon>Malassezia</taxon>
    </lineage>
</organism>
<dbReference type="Proteomes" id="UP001219567">
    <property type="component" value="Chromosome 1"/>
</dbReference>
<feature type="region of interest" description="Disordered" evidence="1">
    <location>
        <begin position="485"/>
        <end position="555"/>
    </location>
</feature>
<feature type="compositionally biased region" description="Low complexity" evidence="1">
    <location>
        <begin position="50"/>
        <end position="59"/>
    </location>
</feature>
<dbReference type="PANTHER" id="PTHR47432">
    <property type="entry name" value="CELL WALL ASSEMBLY REGULATOR SMI1"/>
    <property type="match status" value="1"/>
</dbReference>
<feature type="domain" description="Knr4/Smi1-like" evidence="2">
    <location>
        <begin position="106"/>
        <end position="260"/>
    </location>
</feature>
<accession>A0AAJ5YSJ2</accession>
<feature type="region of interest" description="Disordered" evidence="1">
    <location>
        <begin position="353"/>
        <end position="432"/>
    </location>
</feature>
<dbReference type="AlphaFoldDB" id="A0AAJ5YSJ2"/>
<dbReference type="PANTHER" id="PTHR47432:SF1">
    <property type="entry name" value="CELL WALL ASSEMBLY REGULATOR SMI1"/>
    <property type="match status" value="1"/>
</dbReference>
<dbReference type="GO" id="GO:0043332">
    <property type="term" value="C:mating projection tip"/>
    <property type="evidence" value="ECO:0007669"/>
    <property type="project" value="TreeGrafter"/>
</dbReference>
<gene>
    <name evidence="3" type="primary">SMI1</name>
    <name evidence="3" type="ORF">MYAM1_000722</name>
</gene>
<dbReference type="Pfam" id="PF09346">
    <property type="entry name" value="SMI1_KNR4"/>
    <property type="match status" value="1"/>
</dbReference>
<evidence type="ECO:0000313" key="4">
    <source>
        <dbReference type="Proteomes" id="UP001219567"/>
    </source>
</evidence>
<feature type="compositionally biased region" description="Polar residues" evidence="1">
    <location>
        <begin position="383"/>
        <end position="402"/>
    </location>
</feature>
<dbReference type="SMART" id="SM00860">
    <property type="entry name" value="SMI1_KNR4"/>
    <property type="match status" value="1"/>
</dbReference>
<feature type="compositionally biased region" description="Low complexity" evidence="1">
    <location>
        <begin position="362"/>
        <end position="372"/>
    </location>
</feature>
<evidence type="ECO:0000313" key="3">
    <source>
        <dbReference type="EMBL" id="WFC98001.1"/>
    </source>
</evidence>
<dbReference type="EMBL" id="CP119943">
    <property type="protein sequence ID" value="WFC98001.1"/>
    <property type="molecule type" value="Genomic_DNA"/>
</dbReference>
<dbReference type="InterPro" id="IPR051873">
    <property type="entry name" value="KNR4/SMI1_regulator"/>
</dbReference>
<dbReference type="InterPro" id="IPR037883">
    <property type="entry name" value="Knr4/Smi1-like_sf"/>
</dbReference>
<reference evidence="3 4" key="1">
    <citation type="submission" date="2023-03" db="EMBL/GenBank/DDBJ databases">
        <title>Mating type loci evolution in Malassezia.</title>
        <authorList>
            <person name="Coelho M.A."/>
        </authorList>
    </citation>
    <scope>NUCLEOTIDE SEQUENCE [LARGE SCALE GENOMIC DNA]</scope>
    <source>
        <strain evidence="3 4">CBS 9725</strain>
    </source>
</reference>
<dbReference type="InterPro" id="IPR018958">
    <property type="entry name" value="Knr4/Smi1-like_dom"/>
</dbReference>
<dbReference type="SUPFAM" id="SSF160631">
    <property type="entry name" value="SMI1/KNR4-like"/>
    <property type="match status" value="1"/>
</dbReference>